<comment type="similarity">
    <text evidence="12">Belongs to the TonB-dependent receptor family.</text>
</comment>
<evidence type="ECO:0000256" key="12">
    <source>
        <dbReference type="PROSITE-ProRule" id="PRU01360"/>
    </source>
</evidence>
<evidence type="ECO:0000256" key="7">
    <source>
        <dbReference type="ARBA" id="ARBA00023004"/>
    </source>
</evidence>
<keyword evidence="4" id="KW-0410">Iron transport</keyword>
<dbReference type="AlphaFoldDB" id="A0A4Q1KMS1"/>
<name>A0A4Q1KMS1_9SPHN</name>
<evidence type="ECO:0000256" key="2">
    <source>
        <dbReference type="ARBA" id="ARBA00022448"/>
    </source>
</evidence>
<keyword evidence="9" id="KW-0798">TonB box</keyword>
<keyword evidence="6" id="KW-0732">Signal</keyword>
<evidence type="ECO:0000313" key="14">
    <source>
        <dbReference type="EMBL" id="RXR30825.1"/>
    </source>
</evidence>
<evidence type="ECO:0000256" key="4">
    <source>
        <dbReference type="ARBA" id="ARBA00022496"/>
    </source>
</evidence>
<dbReference type="SUPFAM" id="SSF56935">
    <property type="entry name" value="Porins"/>
    <property type="match status" value="1"/>
</dbReference>
<dbReference type="InterPro" id="IPR039426">
    <property type="entry name" value="TonB-dep_rcpt-like"/>
</dbReference>
<dbReference type="EMBL" id="SBKP01000001">
    <property type="protein sequence ID" value="RXR30825.1"/>
    <property type="molecule type" value="Genomic_DNA"/>
</dbReference>
<evidence type="ECO:0000256" key="6">
    <source>
        <dbReference type="ARBA" id="ARBA00022729"/>
    </source>
</evidence>
<keyword evidence="8" id="KW-0406">Ion transport</keyword>
<dbReference type="Gene3D" id="2.40.170.20">
    <property type="entry name" value="TonB-dependent receptor, beta-barrel domain"/>
    <property type="match status" value="1"/>
</dbReference>
<dbReference type="InterPro" id="IPR000531">
    <property type="entry name" value="Beta-barrel_TonB"/>
</dbReference>
<organism evidence="14 15">
    <name type="scientific">Sphingobium fluviale</name>
    <dbReference type="NCBI Taxonomy" id="2506423"/>
    <lineage>
        <taxon>Bacteria</taxon>
        <taxon>Pseudomonadati</taxon>
        <taxon>Pseudomonadota</taxon>
        <taxon>Alphaproteobacteria</taxon>
        <taxon>Sphingomonadales</taxon>
        <taxon>Sphingomonadaceae</taxon>
        <taxon>Sphingobium</taxon>
    </lineage>
</organism>
<keyword evidence="5 12" id="KW-0812">Transmembrane</keyword>
<keyword evidence="15" id="KW-1185">Reference proteome</keyword>
<keyword evidence="7" id="KW-0408">Iron</keyword>
<proteinExistence type="inferred from homology"/>
<keyword evidence="11 12" id="KW-0998">Cell outer membrane</keyword>
<dbReference type="PROSITE" id="PS52016">
    <property type="entry name" value="TONB_DEPENDENT_REC_3"/>
    <property type="match status" value="1"/>
</dbReference>
<dbReference type="PANTHER" id="PTHR32552:SF68">
    <property type="entry name" value="FERRICHROME OUTER MEMBRANE TRANSPORTER_PHAGE RECEPTOR"/>
    <property type="match status" value="1"/>
</dbReference>
<dbReference type="Proteomes" id="UP000290958">
    <property type="component" value="Unassembled WGS sequence"/>
</dbReference>
<gene>
    <name evidence="14" type="ORF">EQG66_00585</name>
</gene>
<reference evidence="15" key="1">
    <citation type="submission" date="2019-01" db="EMBL/GenBank/DDBJ databases">
        <title>Cytophagaceae bacterium strain CAR-16.</title>
        <authorList>
            <person name="Chen W.-M."/>
        </authorList>
    </citation>
    <scope>NUCLEOTIDE SEQUENCE [LARGE SCALE GENOMIC DNA]</scope>
    <source>
        <strain evidence="15">CHR27</strain>
    </source>
</reference>
<keyword evidence="3 12" id="KW-1134">Transmembrane beta strand</keyword>
<evidence type="ECO:0000313" key="15">
    <source>
        <dbReference type="Proteomes" id="UP000290958"/>
    </source>
</evidence>
<sequence>MGKALPQVPNWLASLFIDQRIKSGSLAGLGFGGGVRYTGRTYGDALNTLTIPDYTLFDLFLRYDFGVANQKLEGLSASINARNIADKRYVATCGSTASCFYGQGRSVTARLQFRW</sequence>
<keyword evidence="10 12" id="KW-0472">Membrane</keyword>
<keyword evidence="2 12" id="KW-0813">Transport</keyword>
<accession>A0A4Q1KMS1</accession>
<keyword evidence="14" id="KW-0675">Receptor</keyword>
<dbReference type="InterPro" id="IPR036942">
    <property type="entry name" value="Beta-barrel_TonB_sf"/>
</dbReference>
<comment type="caution">
    <text evidence="14">The sequence shown here is derived from an EMBL/GenBank/DDBJ whole genome shotgun (WGS) entry which is preliminary data.</text>
</comment>
<feature type="domain" description="TonB-dependent receptor-like beta-barrel" evidence="13">
    <location>
        <begin position="2"/>
        <end position="84"/>
    </location>
</feature>
<dbReference type="Pfam" id="PF00593">
    <property type="entry name" value="TonB_dep_Rec_b-barrel"/>
    <property type="match status" value="1"/>
</dbReference>
<evidence type="ECO:0000256" key="1">
    <source>
        <dbReference type="ARBA" id="ARBA00004571"/>
    </source>
</evidence>
<protein>
    <submittedName>
        <fullName evidence="14">TonB-dependent receptor</fullName>
    </submittedName>
</protein>
<comment type="subcellular location">
    <subcellularLocation>
        <location evidence="1 12">Cell outer membrane</location>
        <topology evidence="1 12">Multi-pass membrane protein</topology>
    </subcellularLocation>
</comment>
<dbReference type="OrthoDB" id="9760333at2"/>
<evidence type="ECO:0000256" key="11">
    <source>
        <dbReference type="ARBA" id="ARBA00023237"/>
    </source>
</evidence>
<dbReference type="GO" id="GO:0009279">
    <property type="term" value="C:cell outer membrane"/>
    <property type="evidence" value="ECO:0007669"/>
    <property type="project" value="UniProtKB-SubCell"/>
</dbReference>
<evidence type="ECO:0000259" key="13">
    <source>
        <dbReference type="Pfam" id="PF00593"/>
    </source>
</evidence>
<dbReference type="GO" id="GO:0015344">
    <property type="term" value="F:siderophore uptake transmembrane transporter activity"/>
    <property type="evidence" value="ECO:0007669"/>
    <property type="project" value="TreeGrafter"/>
</dbReference>
<evidence type="ECO:0000256" key="9">
    <source>
        <dbReference type="ARBA" id="ARBA00023077"/>
    </source>
</evidence>
<dbReference type="PANTHER" id="PTHR32552">
    <property type="entry name" value="FERRICHROME IRON RECEPTOR-RELATED"/>
    <property type="match status" value="1"/>
</dbReference>
<evidence type="ECO:0000256" key="5">
    <source>
        <dbReference type="ARBA" id="ARBA00022692"/>
    </source>
</evidence>
<evidence type="ECO:0000256" key="10">
    <source>
        <dbReference type="ARBA" id="ARBA00023136"/>
    </source>
</evidence>
<evidence type="ECO:0000256" key="3">
    <source>
        <dbReference type="ARBA" id="ARBA00022452"/>
    </source>
</evidence>
<evidence type="ECO:0000256" key="8">
    <source>
        <dbReference type="ARBA" id="ARBA00023065"/>
    </source>
</evidence>